<evidence type="ECO:0000256" key="3">
    <source>
        <dbReference type="ARBA" id="ARBA00022692"/>
    </source>
</evidence>
<accession>A0A7J6TSZ5</accession>
<feature type="transmembrane region" description="Helical" evidence="6">
    <location>
        <begin position="379"/>
        <end position="398"/>
    </location>
</feature>
<name>A0A7J6TSZ5_PEROL</name>
<feature type="transmembrane region" description="Helical" evidence="6">
    <location>
        <begin position="206"/>
        <end position="224"/>
    </location>
</feature>
<dbReference type="PANTHER" id="PTHR13929:SF0">
    <property type="entry name" value="UBIA PRENYLTRANSFERASE DOMAIN-CONTAINING PROTEIN 1"/>
    <property type="match status" value="1"/>
</dbReference>
<dbReference type="Pfam" id="PF01040">
    <property type="entry name" value="UbiA"/>
    <property type="match status" value="1"/>
</dbReference>
<protein>
    <submittedName>
        <fullName evidence="7">UbiA prenyltransferase domain-containing protein 1</fullName>
    </submittedName>
</protein>
<evidence type="ECO:0000256" key="1">
    <source>
        <dbReference type="ARBA" id="ARBA00004141"/>
    </source>
</evidence>
<evidence type="ECO:0000256" key="4">
    <source>
        <dbReference type="ARBA" id="ARBA00022989"/>
    </source>
</evidence>
<evidence type="ECO:0000313" key="8">
    <source>
        <dbReference type="Proteomes" id="UP000574390"/>
    </source>
</evidence>
<dbReference type="InterPro" id="IPR000537">
    <property type="entry name" value="UbiA_prenyltransferase"/>
</dbReference>
<dbReference type="PANTHER" id="PTHR13929">
    <property type="entry name" value="1,4-DIHYDROXY-2-NAPHTHOATE OCTAPRENYLTRANSFERASE"/>
    <property type="match status" value="1"/>
</dbReference>
<feature type="transmembrane region" description="Helical" evidence="6">
    <location>
        <begin position="569"/>
        <end position="587"/>
    </location>
</feature>
<evidence type="ECO:0000256" key="5">
    <source>
        <dbReference type="ARBA" id="ARBA00023136"/>
    </source>
</evidence>
<feature type="transmembrane region" description="Helical" evidence="6">
    <location>
        <begin position="544"/>
        <end position="563"/>
    </location>
</feature>
<feature type="transmembrane region" description="Helical" evidence="6">
    <location>
        <begin position="487"/>
        <end position="518"/>
    </location>
</feature>
<dbReference type="EMBL" id="JABANM010004909">
    <property type="protein sequence ID" value="KAF4748499.1"/>
    <property type="molecule type" value="Genomic_DNA"/>
</dbReference>
<feature type="transmembrane region" description="Helical" evidence="6">
    <location>
        <begin position="438"/>
        <end position="458"/>
    </location>
</feature>
<dbReference type="GO" id="GO:0042371">
    <property type="term" value="P:vitamin K biosynthetic process"/>
    <property type="evidence" value="ECO:0007669"/>
    <property type="project" value="TreeGrafter"/>
</dbReference>
<feature type="transmembrane region" description="Helical" evidence="6">
    <location>
        <begin position="122"/>
        <end position="144"/>
    </location>
</feature>
<reference evidence="7 8" key="1">
    <citation type="submission" date="2020-04" db="EMBL/GenBank/DDBJ databases">
        <title>Perkinsus olseni comparative genomics.</title>
        <authorList>
            <person name="Bogema D.R."/>
        </authorList>
    </citation>
    <scope>NUCLEOTIDE SEQUENCE [LARGE SCALE GENOMIC DNA]</scope>
    <source>
        <strain evidence="7">ATCC PRA-205</strain>
    </source>
</reference>
<evidence type="ECO:0000256" key="6">
    <source>
        <dbReference type="SAM" id="Phobius"/>
    </source>
</evidence>
<comment type="caution">
    <text evidence="7">The sequence shown here is derived from an EMBL/GenBank/DDBJ whole genome shotgun (WGS) entry which is preliminary data.</text>
</comment>
<dbReference type="AlphaFoldDB" id="A0A7J6TSZ5"/>
<gene>
    <name evidence="7" type="primary">UBIAD1_6</name>
    <name evidence="7" type="ORF">FOZ62_014711</name>
</gene>
<feature type="transmembrane region" description="Helical" evidence="6">
    <location>
        <begin position="275"/>
        <end position="294"/>
    </location>
</feature>
<dbReference type="InterPro" id="IPR026046">
    <property type="entry name" value="UBIAD1"/>
</dbReference>
<organism evidence="7 8">
    <name type="scientific">Perkinsus olseni</name>
    <name type="common">Perkinsus atlanticus</name>
    <dbReference type="NCBI Taxonomy" id="32597"/>
    <lineage>
        <taxon>Eukaryota</taxon>
        <taxon>Sar</taxon>
        <taxon>Alveolata</taxon>
        <taxon>Perkinsozoa</taxon>
        <taxon>Perkinsea</taxon>
        <taxon>Perkinsida</taxon>
        <taxon>Perkinsidae</taxon>
        <taxon>Perkinsus</taxon>
    </lineage>
</organism>
<dbReference type="Proteomes" id="UP000574390">
    <property type="component" value="Unassembled WGS sequence"/>
</dbReference>
<proteinExistence type="predicted"/>
<keyword evidence="2 7" id="KW-0808">Transferase</keyword>
<dbReference type="GO" id="GO:0004659">
    <property type="term" value="F:prenyltransferase activity"/>
    <property type="evidence" value="ECO:0007669"/>
    <property type="project" value="InterPro"/>
</dbReference>
<dbReference type="GO" id="GO:0009234">
    <property type="term" value="P:menaquinone biosynthetic process"/>
    <property type="evidence" value="ECO:0007669"/>
    <property type="project" value="TreeGrafter"/>
</dbReference>
<comment type="subcellular location">
    <subcellularLocation>
        <location evidence="1">Membrane</location>
        <topology evidence="1">Multi-pass membrane protein</topology>
    </subcellularLocation>
</comment>
<dbReference type="GO" id="GO:0016020">
    <property type="term" value="C:membrane"/>
    <property type="evidence" value="ECO:0007669"/>
    <property type="project" value="UniProtKB-SubCell"/>
</dbReference>
<feature type="transmembrane region" description="Helical" evidence="6">
    <location>
        <begin position="404"/>
        <end position="426"/>
    </location>
</feature>
<feature type="transmembrane region" description="Helical" evidence="6">
    <location>
        <begin position="179"/>
        <end position="199"/>
    </location>
</feature>
<keyword evidence="5 6" id="KW-0472">Membrane</keyword>
<feature type="transmembrane region" description="Helical" evidence="6">
    <location>
        <begin position="346"/>
        <end position="367"/>
    </location>
</feature>
<evidence type="ECO:0000256" key="2">
    <source>
        <dbReference type="ARBA" id="ARBA00022679"/>
    </source>
</evidence>
<keyword evidence="4 6" id="KW-1133">Transmembrane helix</keyword>
<keyword evidence="3 6" id="KW-0812">Transmembrane</keyword>
<sequence length="588" mass="63488">VESLAIAAVSTSWDERALKIPRLLCMLTVTCQLNSHEVLAGHEFDEGSSSLRCSRVAFKRRWPGVSTATYFWRDSVTPSTYVDSFTVFQGEYSGDSDAESSSMTRPTHRGTRFSQLNKSLRITFALSSCIEPLVVVTSTAWFAILSGMSPSMNFSEGVDELTAALGGGLPRPICAGIHWARILCMAAPLGSLCLLLSVIPALGNRTLMTAGASLMAMVVVYNVAVNSIVSGCDTLQLLHSALFVLMMRVLPRVAMVSDGESGFIRWLITTRPWSFTAVLLPLAVTAAFLDWWGIEIKSVGRATEVILSIVVLQAAANQMNSLADWRSGVDKADSSTSDMTVLSGLLPVKALVISSAVSLATFAVIFADCARDVDEAYFAIDKWIVLMGVVLSIIYTVSPIPLKYIGLGDVVVFMCFGPLNVAHFTLSLTDPEQSFSRIGDVVLFTLPVALIVTVILSANNIRDMTEDWKAGCYTFEGILGRKASRAYFAGLIIAAHALSVLLAVHGQCYGLLLTLLALPRSIWLLKRVCFAPETSEKFKVVDQAAAHTLLIFGLTTVLGISSVTQEAQVNFPSLLFSSLIIGLLHFVG</sequence>
<feature type="non-terminal residue" evidence="7">
    <location>
        <position position="588"/>
    </location>
</feature>
<evidence type="ECO:0000313" key="7">
    <source>
        <dbReference type="EMBL" id="KAF4748499.1"/>
    </source>
</evidence>
<dbReference type="CDD" id="cd13962">
    <property type="entry name" value="PT_UbiA_UBIAD1"/>
    <property type="match status" value="1"/>
</dbReference>